<proteinExistence type="predicted"/>
<dbReference type="GO" id="GO:0003677">
    <property type="term" value="F:DNA binding"/>
    <property type="evidence" value="ECO:0007669"/>
    <property type="project" value="InterPro"/>
</dbReference>
<comment type="caution">
    <text evidence="2">The sequence shown here is derived from an EMBL/GenBank/DDBJ whole genome shotgun (WGS) entry which is preliminary data.</text>
</comment>
<organism evidence="2 3">
    <name type="scientific">Lentilactobacillus kosonis</name>
    <dbReference type="NCBI Taxonomy" id="2810561"/>
    <lineage>
        <taxon>Bacteria</taxon>
        <taxon>Bacillati</taxon>
        <taxon>Bacillota</taxon>
        <taxon>Bacilli</taxon>
        <taxon>Lactobacillales</taxon>
        <taxon>Lactobacillaceae</taxon>
        <taxon>Lentilactobacillus</taxon>
    </lineage>
</organism>
<name>A0A401FN26_9LACO</name>
<dbReference type="InterPro" id="IPR011990">
    <property type="entry name" value="TPR-like_helical_dom_sf"/>
</dbReference>
<dbReference type="OrthoDB" id="1150409at2"/>
<gene>
    <name evidence="2" type="ORF">NBRC111893_1935</name>
</gene>
<keyword evidence="3" id="KW-1185">Reference proteome</keyword>
<dbReference type="InterPro" id="IPR010982">
    <property type="entry name" value="Lambda_DNA-bd_dom_sf"/>
</dbReference>
<dbReference type="InterPro" id="IPR001387">
    <property type="entry name" value="Cro/C1-type_HTH"/>
</dbReference>
<feature type="domain" description="HTH cro/C1-type" evidence="1">
    <location>
        <begin position="10"/>
        <end position="63"/>
    </location>
</feature>
<accession>A0A401FN26</accession>
<dbReference type="Gene3D" id="1.25.40.10">
    <property type="entry name" value="Tetratricopeptide repeat domain"/>
    <property type="match status" value="1"/>
</dbReference>
<dbReference type="EMBL" id="BEXA01000004">
    <property type="protein sequence ID" value="GAY73789.1"/>
    <property type="molecule type" value="Genomic_DNA"/>
</dbReference>
<sequence length="294" mass="33490">MSSRYCGESIKSRRLELGLSQAELAADICSQGMISQIESDNIYPRGDVAVKICKRLNLELTELVENDSYGKTVFSCIAKHLQKHCYQKANDTYDKVNAKLLENPTYKGIHHCFKGFSKLFVEDDVTEALVEFTECLSQYNKYVGDLYIAWCCLGMGLVYKQMGLKEHSLNNVKRAANKLITLKNNQDATIESVTDIYMDVLAVCLELEEFQLVNEFAEAIIDFQKQVEQSSGASRPIVVYRLAEIYEFKSKALFAMGKHFDGTISQIMAYALPIMMAMRRLLIKSKVAIRNYWK</sequence>
<reference evidence="2 3" key="1">
    <citation type="submission" date="2017-11" db="EMBL/GenBank/DDBJ databases">
        <title>Draft Genome Sequence of Lactobacillus curieae NBRC 111893 isolated from Koso, a Japanese sugar-Vegetable Fermented Beverage.</title>
        <authorList>
            <person name="Chiou T.Y."/>
            <person name="Oshima K."/>
            <person name="Suda W."/>
            <person name="Hattori M."/>
            <person name="Takahashi T."/>
        </authorList>
    </citation>
    <scope>NUCLEOTIDE SEQUENCE [LARGE SCALE GENOMIC DNA]</scope>
    <source>
        <strain evidence="2 3">NBRC111893</strain>
    </source>
</reference>
<dbReference type="SMART" id="SM00530">
    <property type="entry name" value="HTH_XRE"/>
    <property type="match status" value="1"/>
</dbReference>
<dbReference type="CDD" id="cd00093">
    <property type="entry name" value="HTH_XRE"/>
    <property type="match status" value="1"/>
</dbReference>
<protein>
    <submittedName>
        <fullName evidence="2">Transcriptional regulator, Cro/CI family</fullName>
    </submittedName>
</protein>
<dbReference type="SUPFAM" id="SSF47413">
    <property type="entry name" value="lambda repressor-like DNA-binding domains"/>
    <property type="match status" value="1"/>
</dbReference>
<evidence type="ECO:0000313" key="3">
    <source>
        <dbReference type="Proteomes" id="UP000286974"/>
    </source>
</evidence>
<evidence type="ECO:0000313" key="2">
    <source>
        <dbReference type="EMBL" id="GAY73789.1"/>
    </source>
</evidence>
<dbReference type="PROSITE" id="PS50943">
    <property type="entry name" value="HTH_CROC1"/>
    <property type="match status" value="1"/>
</dbReference>
<dbReference type="Proteomes" id="UP000286974">
    <property type="component" value="Unassembled WGS sequence"/>
</dbReference>
<evidence type="ECO:0000259" key="1">
    <source>
        <dbReference type="PROSITE" id="PS50943"/>
    </source>
</evidence>
<dbReference type="RefSeq" id="WP_125008610.1">
    <property type="nucleotide sequence ID" value="NZ_BEXA01000004.1"/>
</dbReference>
<dbReference type="SUPFAM" id="SSF48452">
    <property type="entry name" value="TPR-like"/>
    <property type="match status" value="1"/>
</dbReference>
<dbReference type="Pfam" id="PF01381">
    <property type="entry name" value="HTH_3"/>
    <property type="match status" value="1"/>
</dbReference>
<dbReference type="AlphaFoldDB" id="A0A401FN26"/>